<evidence type="ECO:0000313" key="2">
    <source>
        <dbReference type="EMBL" id="MBA2881972.1"/>
    </source>
</evidence>
<sequence>MGIRKKKTKGNPDSYLIKRCPECFASLPIDATHCFSCKARVGKVDSHGKAKRPINWYSYITCILSWLALILYIKWAFF</sequence>
<comment type="caution">
    <text evidence="2">The sequence shown here is derived from an EMBL/GenBank/DDBJ whole genome shotgun (WGS) entry which is preliminary data.</text>
</comment>
<evidence type="ECO:0000256" key="1">
    <source>
        <dbReference type="SAM" id="Phobius"/>
    </source>
</evidence>
<keyword evidence="1" id="KW-0472">Membrane</keyword>
<keyword evidence="3" id="KW-1185">Reference proteome</keyword>
<protein>
    <submittedName>
        <fullName evidence="2">Uncharacterized protein</fullName>
    </submittedName>
</protein>
<accession>A0A7W0HL72</accession>
<keyword evidence="1" id="KW-0812">Transmembrane</keyword>
<reference evidence="2 3" key="1">
    <citation type="submission" date="2020-07" db="EMBL/GenBank/DDBJ databases">
        <title>Genomic Encyclopedia of Type Strains, Phase IV (KMG-IV): sequencing the most valuable type-strain genomes for metagenomic binning, comparative biology and taxonomic classification.</title>
        <authorList>
            <person name="Goeker M."/>
        </authorList>
    </citation>
    <scope>NUCLEOTIDE SEQUENCE [LARGE SCALE GENOMIC DNA]</scope>
    <source>
        <strain evidence="2 3">DSM 17721</strain>
    </source>
</reference>
<gene>
    <name evidence="2" type="ORF">HNR65_002306</name>
</gene>
<feature type="transmembrane region" description="Helical" evidence="1">
    <location>
        <begin position="56"/>
        <end position="77"/>
    </location>
</feature>
<keyword evidence="1" id="KW-1133">Transmembrane helix</keyword>
<dbReference type="RefSeq" id="WP_181551626.1">
    <property type="nucleotide sequence ID" value="NZ_JACDUS010000006.1"/>
</dbReference>
<organism evidence="2 3">
    <name type="scientific">Desulfosalsimonas propionicica</name>
    <dbReference type="NCBI Taxonomy" id="332175"/>
    <lineage>
        <taxon>Bacteria</taxon>
        <taxon>Pseudomonadati</taxon>
        <taxon>Thermodesulfobacteriota</taxon>
        <taxon>Desulfobacteria</taxon>
        <taxon>Desulfobacterales</taxon>
        <taxon>Desulfosalsimonadaceae</taxon>
        <taxon>Desulfosalsimonas</taxon>
    </lineage>
</organism>
<proteinExistence type="predicted"/>
<evidence type="ECO:0000313" key="3">
    <source>
        <dbReference type="Proteomes" id="UP000525298"/>
    </source>
</evidence>
<dbReference type="Proteomes" id="UP000525298">
    <property type="component" value="Unassembled WGS sequence"/>
</dbReference>
<name>A0A7W0HL72_9BACT</name>
<dbReference type="AlphaFoldDB" id="A0A7W0HL72"/>
<dbReference type="EMBL" id="JACDUS010000006">
    <property type="protein sequence ID" value="MBA2881972.1"/>
    <property type="molecule type" value="Genomic_DNA"/>
</dbReference>